<feature type="chain" id="PRO_5010519753" evidence="2">
    <location>
        <begin position="36"/>
        <end position="285"/>
    </location>
</feature>
<feature type="signal peptide" evidence="2">
    <location>
        <begin position="1"/>
        <end position="35"/>
    </location>
</feature>
<gene>
    <name evidence="4" type="ORF">SAMN05660461_0595</name>
</gene>
<evidence type="ECO:0000259" key="3">
    <source>
        <dbReference type="Pfam" id="PF10633"/>
    </source>
</evidence>
<keyword evidence="1" id="KW-1133">Transmembrane helix</keyword>
<evidence type="ECO:0000256" key="1">
    <source>
        <dbReference type="SAM" id="Phobius"/>
    </source>
</evidence>
<reference evidence="4 5" key="1">
    <citation type="submission" date="2017-02" db="EMBL/GenBank/DDBJ databases">
        <authorList>
            <person name="Peterson S.W."/>
        </authorList>
    </citation>
    <scope>NUCLEOTIDE SEQUENCE [LARGE SCALE GENOMIC DNA]</scope>
    <source>
        <strain evidence="4 5">DSM 18108</strain>
    </source>
</reference>
<evidence type="ECO:0000313" key="4">
    <source>
        <dbReference type="EMBL" id="SKC96027.1"/>
    </source>
</evidence>
<dbReference type="STRING" id="393003.SAMN05660461_0595"/>
<feature type="domain" description="Alpha-galactosidase NEW3" evidence="3">
    <location>
        <begin position="166"/>
        <end position="239"/>
    </location>
</feature>
<evidence type="ECO:0000313" key="5">
    <source>
        <dbReference type="Proteomes" id="UP000190166"/>
    </source>
</evidence>
<keyword evidence="2" id="KW-0732">Signal</keyword>
<dbReference type="Gene3D" id="2.60.40.10">
    <property type="entry name" value="Immunoglobulins"/>
    <property type="match status" value="1"/>
</dbReference>
<dbReference type="PANTHER" id="PTHR39198">
    <property type="entry name" value="HYPOTHETICAL MEMBRANE PROTEIN, CONSERVED"/>
    <property type="match status" value="1"/>
</dbReference>
<organism evidence="4 5">
    <name type="scientific">Chitinophaga ginsengisegetis</name>
    <dbReference type="NCBI Taxonomy" id="393003"/>
    <lineage>
        <taxon>Bacteria</taxon>
        <taxon>Pseudomonadati</taxon>
        <taxon>Bacteroidota</taxon>
        <taxon>Chitinophagia</taxon>
        <taxon>Chitinophagales</taxon>
        <taxon>Chitinophagaceae</taxon>
        <taxon>Chitinophaga</taxon>
    </lineage>
</organism>
<dbReference type="InterPro" id="IPR013783">
    <property type="entry name" value="Ig-like_fold"/>
</dbReference>
<keyword evidence="5" id="KW-1185">Reference proteome</keyword>
<dbReference type="Pfam" id="PF10633">
    <property type="entry name" value="NPCBM_assoc"/>
    <property type="match status" value="1"/>
</dbReference>
<dbReference type="PANTHER" id="PTHR39198:SF1">
    <property type="entry name" value="ALPHA-GALACTOSIDASE NEW3 DOMAIN-CONTAINING PROTEIN"/>
    <property type="match status" value="1"/>
</dbReference>
<dbReference type="EMBL" id="FUZZ01000001">
    <property type="protein sequence ID" value="SKC96027.1"/>
    <property type="molecule type" value="Genomic_DNA"/>
</dbReference>
<dbReference type="Proteomes" id="UP000190166">
    <property type="component" value="Unassembled WGS sequence"/>
</dbReference>
<evidence type="ECO:0000256" key="2">
    <source>
        <dbReference type="SAM" id="SignalP"/>
    </source>
</evidence>
<feature type="transmembrane region" description="Helical" evidence="1">
    <location>
        <begin position="259"/>
        <end position="279"/>
    </location>
</feature>
<keyword evidence="1" id="KW-0812">Transmembrane</keyword>
<dbReference type="InterPro" id="IPR018905">
    <property type="entry name" value="A-galactase_NEW3"/>
</dbReference>
<protein>
    <submittedName>
        <fullName evidence="4">NPCBM-associated, NEW3 domain of alpha-galactosidase</fullName>
    </submittedName>
</protein>
<dbReference type="RefSeq" id="WP_143313476.1">
    <property type="nucleotide sequence ID" value="NZ_FUZZ01000001.1"/>
</dbReference>
<dbReference type="AlphaFoldDB" id="A0A1T5N6B9"/>
<name>A0A1T5N6B9_9BACT</name>
<sequence length="285" mass="30918">MSARNNHHRRRIKLNPHSLFCFLLVSMLCSKQGSAQVNNHSSPPFTARLINMEAATNTTFTYNTRLHNGAAASRVYQLSASLPPGWSSSFKVEGVQVTSLNIDSEKTQDISLEINPAIETKPGKYNIPVLAVTGTDSARLNLEAVVKGTYTVTLTTPSGRLSDEVTEGNRKEIHLLVKNTGTITLDNLDLSGQAPPQWEAAFVPSTITRLEPGKDAEVIATLSVPDKTLAGDYVTNFSVKNPNASSTAAFRMTVKTSALTGWLGILVIVAALGAVYYLIRKYGRR</sequence>
<proteinExistence type="predicted"/>
<accession>A0A1T5N6B9</accession>
<keyword evidence="1" id="KW-0472">Membrane</keyword>